<comment type="caution">
    <text evidence="2">The sequence shown here is derived from an EMBL/GenBank/DDBJ whole genome shotgun (WGS) entry which is preliminary data.</text>
</comment>
<feature type="non-terminal residue" evidence="2">
    <location>
        <position position="1"/>
    </location>
</feature>
<dbReference type="RefSeq" id="WP_199521795.1">
    <property type="nucleotide sequence ID" value="NZ_POTW01000150.1"/>
</dbReference>
<proteinExistence type="predicted"/>
<dbReference type="EMBL" id="POTW01000150">
    <property type="protein sequence ID" value="PZF79321.1"/>
    <property type="molecule type" value="Genomic_DNA"/>
</dbReference>
<dbReference type="AlphaFoldDB" id="A0A2W2AVV8"/>
<evidence type="ECO:0000313" key="2">
    <source>
        <dbReference type="EMBL" id="PZF79321.1"/>
    </source>
</evidence>
<evidence type="ECO:0000259" key="1">
    <source>
        <dbReference type="Pfam" id="PF17677"/>
    </source>
</evidence>
<dbReference type="Pfam" id="PF17677">
    <property type="entry name" value="Glyco_hydro38C2"/>
    <property type="match status" value="1"/>
</dbReference>
<feature type="domain" description="Glycosyl hydrolases family 38 C-terminal" evidence="1">
    <location>
        <begin position="44"/>
        <end position="110"/>
    </location>
</feature>
<dbReference type="Proteomes" id="UP000248764">
    <property type="component" value="Unassembled WGS sequence"/>
</dbReference>
<organism evidence="2 3">
    <name type="scientific">Jiangella anatolica</name>
    <dbReference type="NCBI Taxonomy" id="2670374"/>
    <lineage>
        <taxon>Bacteria</taxon>
        <taxon>Bacillati</taxon>
        <taxon>Actinomycetota</taxon>
        <taxon>Actinomycetes</taxon>
        <taxon>Jiangellales</taxon>
        <taxon>Jiangellaceae</taxon>
        <taxon>Jiangella</taxon>
    </lineage>
</organism>
<gene>
    <name evidence="2" type="ORF">C1I92_31805</name>
</gene>
<name>A0A2W2AVV8_9ACTN</name>
<dbReference type="InterPro" id="IPR041147">
    <property type="entry name" value="GH38_C"/>
</dbReference>
<accession>A0A2W2AVV8</accession>
<reference evidence="2 3" key="1">
    <citation type="submission" date="2018-01" db="EMBL/GenBank/DDBJ databases">
        <title>Draft genome sequence of Jiangella sp. GTF31.</title>
        <authorList>
            <person name="Sahin N."/>
            <person name="Ay H."/>
            <person name="Saygin H."/>
        </authorList>
    </citation>
    <scope>NUCLEOTIDE SEQUENCE [LARGE SCALE GENOMIC DNA]</scope>
    <source>
        <strain evidence="2 3">GTF31</strain>
    </source>
</reference>
<sequence>GPASAPRLAEEFRHDVLVTPGLAAAGGELPPSSSGLEVSGPGVVVSAIRSRGDETELRLVAMSAAPTTATVAGAFATAWRTDLLGRALEPLPVDGYRVDVELGPWEIATIRLS</sequence>
<evidence type="ECO:0000313" key="3">
    <source>
        <dbReference type="Proteomes" id="UP000248764"/>
    </source>
</evidence>
<protein>
    <submittedName>
        <fullName evidence="2">Alpha-mannosidase</fullName>
    </submittedName>
</protein>
<keyword evidence="3" id="KW-1185">Reference proteome</keyword>